<dbReference type="SMART" id="SM00204">
    <property type="entry name" value="TGFB"/>
    <property type="match status" value="1"/>
</dbReference>
<keyword evidence="3" id="KW-0964">Secreted</keyword>
<organism evidence="12 13">
    <name type="scientific">Ascaris lumbricoides</name>
    <name type="common">Giant roundworm</name>
    <dbReference type="NCBI Taxonomy" id="6252"/>
    <lineage>
        <taxon>Eukaryota</taxon>
        <taxon>Metazoa</taxon>
        <taxon>Ecdysozoa</taxon>
        <taxon>Nematoda</taxon>
        <taxon>Chromadorea</taxon>
        <taxon>Rhabditida</taxon>
        <taxon>Spirurina</taxon>
        <taxon>Ascaridomorpha</taxon>
        <taxon>Ascaridoidea</taxon>
        <taxon>Ascarididae</taxon>
        <taxon>Ascaris</taxon>
    </lineage>
</organism>
<dbReference type="PANTHER" id="PTHR11848:SF270">
    <property type="entry name" value="BONE MORPHOGENETIC PROTEIN 3-LIKE"/>
    <property type="match status" value="1"/>
</dbReference>
<evidence type="ECO:0000256" key="4">
    <source>
        <dbReference type="ARBA" id="ARBA00022729"/>
    </source>
</evidence>
<evidence type="ECO:0000256" key="7">
    <source>
        <dbReference type="ARBA" id="ARBA00023180"/>
    </source>
</evidence>
<comment type="similarity">
    <text evidence="2 8">Belongs to the TGF-beta family.</text>
</comment>
<protein>
    <submittedName>
        <fullName evidence="13">TGF-beta family profile domain-containing protein</fullName>
    </submittedName>
</protein>
<feature type="domain" description="TGF-beta family profile" evidence="11">
    <location>
        <begin position="327"/>
        <end position="460"/>
    </location>
</feature>
<comment type="subcellular location">
    <subcellularLocation>
        <location evidence="1">Secreted</location>
    </subcellularLocation>
</comment>
<keyword evidence="5 8" id="KW-0339">Growth factor</keyword>
<evidence type="ECO:0000256" key="10">
    <source>
        <dbReference type="SAM" id="SignalP"/>
    </source>
</evidence>
<accession>A0A9J2PFR3</accession>
<evidence type="ECO:0000256" key="8">
    <source>
        <dbReference type="RuleBase" id="RU000354"/>
    </source>
</evidence>
<keyword evidence="7" id="KW-0325">Glycoprotein</keyword>
<evidence type="ECO:0000256" key="5">
    <source>
        <dbReference type="ARBA" id="ARBA00023030"/>
    </source>
</evidence>
<proteinExistence type="inferred from homology"/>
<evidence type="ECO:0000256" key="6">
    <source>
        <dbReference type="ARBA" id="ARBA00023157"/>
    </source>
</evidence>
<feature type="signal peptide" evidence="10">
    <location>
        <begin position="1"/>
        <end position="21"/>
    </location>
</feature>
<dbReference type="InterPro" id="IPR001839">
    <property type="entry name" value="TGF-b_C"/>
</dbReference>
<dbReference type="WBParaSite" id="ALUE_0000817901-mRNA-1">
    <property type="protein sequence ID" value="ALUE_0000817901-mRNA-1"/>
    <property type="gene ID" value="ALUE_0000817901"/>
</dbReference>
<dbReference type="PROSITE" id="PS00250">
    <property type="entry name" value="TGF_BETA_1"/>
    <property type="match status" value="1"/>
</dbReference>
<evidence type="ECO:0000256" key="1">
    <source>
        <dbReference type="ARBA" id="ARBA00004613"/>
    </source>
</evidence>
<feature type="region of interest" description="Disordered" evidence="9">
    <location>
        <begin position="246"/>
        <end position="265"/>
    </location>
</feature>
<evidence type="ECO:0000256" key="9">
    <source>
        <dbReference type="SAM" id="MobiDB-lite"/>
    </source>
</evidence>
<dbReference type="Pfam" id="PF00019">
    <property type="entry name" value="TGF_beta"/>
    <property type="match status" value="1"/>
</dbReference>
<reference evidence="13" key="1">
    <citation type="submission" date="2023-03" db="UniProtKB">
        <authorList>
            <consortium name="WormBaseParasite"/>
        </authorList>
    </citation>
    <scope>IDENTIFICATION</scope>
</reference>
<evidence type="ECO:0000259" key="11">
    <source>
        <dbReference type="PROSITE" id="PS51362"/>
    </source>
</evidence>
<dbReference type="PROSITE" id="PS51362">
    <property type="entry name" value="TGF_BETA_2"/>
    <property type="match status" value="1"/>
</dbReference>
<keyword evidence="6" id="KW-1015">Disulfide bond</keyword>
<dbReference type="AlphaFoldDB" id="A0A9J2PFR3"/>
<dbReference type="GO" id="GO:0005125">
    <property type="term" value="F:cytokine activity"/>
    <property type="evidence" value="ECO:0007669"/>
    <property type="project" value="TreeGrafter"/>
</dbReference>
<dbReference type="InterPro" id="IPR015615">
    <property type="entry name" value="TGF-beta-rel"/>
</dbReference>
<sequence length="460" mass="52388">MKLSRFRLLFICLVALRLSFAQSNSPKPTEQQKDVLQKAVKELLDFKRLPKPGEVMRPVSRTADAASKYMQKLFEQYQKDDRLGHAEGNIVRSISPTIGSFLGEEVLSFKLSTIKPSEQIIRAQLHYNIRHKHRSSRAKARKWVGAIALCTTSTSCARPGGVKLRSKLDSDNWLSFDATQLITDALLDNRTHINVQFLRKGKPMECYDLVRRNTPFLLIYSNSPTLLDKEKMQSALYAQDDDIKEGSLKEESRGRKKRSSGYYSYSKNEGDINEEARVHLHVQQFRNMGPRMLQSRKQLRKPQFHREKTRTSTIDPMMGFGTEATEASEMNAHSEPSKNHDDLTVVLLGGAQHIEQKCGKRKLLVQFRDIGWEHWIIAPKSFEAHYCSGSCPFPLQKEVNPSNHAIVQSIIHTIGLNPYVPAVCCAPDKMDSLTLLYFDEMDNVVLKNYPKMIVSSCACI</sequence>
<dbReference type="SUPFAM" id="SSF57501">
    <property type="entry name" value="Cystine-knot cytokines"/>
    <property type="match status" value="1"/>
</dbReference>
<evidence type="ECO:0000256" key="3">
    <source>
        <dbReference type="ARBA" id="ARBA00022525"/>
    </source>
</evidence>
<dbReference type="InterPro" id="IPR029034">
    <property type="entry name" value="Cystine-knot_cytokine"/>
</dbReference>
<dbReference type="GO" id="GO:0005615">
    <property type="term" value="C:extracellular space"/>
    <property type="evidence" value="ECO:0007669"/>
    <property type="project" value="TreeGrafter"/>
</dbReference>
<dbReference type="GO" id="GO:0008083">
    <property type="term" value="F:growth factor activity"/>
    <property type="evidence" value="ECO:0007669"/>
    <property type="project" value="UniProtKB-KW"/>
</dbReference>
<dbReference type="Proteomes" id="UP000036681">
    <property type="component" value="Unplaced"/>
</dbReference>
<dbReference type="FunFam" id="2.10.90.10:FF:000001">
    <property type="entry name" value="Bone morphogenetic protein 4"/>
    <property type="match status" value="1"/>
</dbReference>
<feature type="chain" id="PRO_5039908515" evidence="10">
    <location>
        <begin position="22"/>
        <end position="460"/>
    </location>
</feature>
<dbReference type="PANTHER" id="PTHR11848">
    <property type="entry name" value="TGF-BETA FAMILY"/>
    <property type="match status" value="1"/>
</dbReference>
<dbReference type="CDD" id="cd13763">
    <property type="entry name" value="TGF_beta_BMP3_like"/>
    <property type="match status" value="1"/>
</dbReference>
<dbReference type="InterPro" id="IPR017948">
    <property type="entry name" value="TGFb_CS"/>
</dbReference>
<keyword evidence="12" id="KW-1185">Reference proteome</keyword>
<evidence type="ECO:0000256" key="2">
    <source>
        <dbReference type="ARBA" id="ARBA00006656"/>
    </source>
</evidence>
<name>A0A9J2PFR3_ASCLU</name>
<keyword evidence="4 10" id="KW-0732">Signal</keyword>
<dbReference type="Gene3D" id="2.10.90.10">
    <property type="entry name" value="Cystine-knot cytokines"/>
    <property type="match status" value="1"/>
</dbReference>
<evidence type="ECO:0000313" key="12">
    <source>
        <dbReference type="Proteomes" id="UP000036681"/>
    </source>
</evidence>
<evidence type="ECO:0000313" key="13">
    <source>
        <dbReference type="WBParaSite" id="ALUE_0000817901-mRNA-1"/>
    </source>
</evidence>